<dbReference type="GO" id="GO:0031505">
    <property type="term" value="P:fungal-type cell wall organization"/>
    <property type="evidence" value="ECO:0007669"/>
    <property type="project" value="TreeGrafter"/>
</dbReference>
<dbReference type="InParanoid" id="A0A1J7IMD4"/>
<dbReference type="Proteomes" id="UP000182658">
    <property type="component" value="Unassembled WGS sequence"/>
</dbReference>
<dbReference type="Pfam" id="PF06687">
    <property type="entry name" value="SUR7"/>
    <property type="match status" value="1"/>
</dbReference>
<feature type="transmembrane region" description="Helical" evidence="2">
    <location>
        <begin position="221"/>
        <end position="245"/>
    </location>
</feature>
<dbReference type="AlphaFoldDB" id="A0A1J7IMD4"/>
<gene>
    <name evidence="3" type="ORF">CONLIGDRAFT_703866</name>
</gene>
<accession>A0A1J7IMD4</accession>
<keyword evidence="2" id="KW-1133">Transmembrane helix</keyword>
<keyword evidence="2" id="KW-0812">Transmembrane</keyword>
<feature type="transmembrane region" description="Helical" evidence="2">
    <location>
        <begin position="175"/>
        <end position="201"/>
    </location>
</feature>
<sequence length="381" mass="38929">MAARQPLLNFLPLLFSLLSFVLILLILIAGTNNALSTLYYLKTDTTSLSIPSKLSSSTFLTDLSAVSGADFTGSPATSSSLGLAETYTLLILTSCAHFPTSTVCDRPSIGFAFDPASNLKLDSTSLQGTSPPALISSLSSYRRASPFLADAYVISAALVALAPVAALLGPHSRAAAVAAAVLASLASVFLFAAAVGAVVVFRGLGAQVDAAFGSSGLRSEAGVAPVALGFAAFVLALVTAVIFIVRARGPLRPRGRVVATSIGTDVKGGGAGGEGPRPGLWKRIPTWSQHRYVQVERQPALLKTSVAGSMEAVVVTSPAGTRMRAEGDDDWAGEDEYAAGGGGNGAGGHKGIPMLSLGGNKRDRDVNTAYEPYSGDGRGGV</sequence>
<evidence type="ECO:0008006" key="5">
    <source>
        <dbReference type="Google" id="ProtNLM"/>
    </source>
</evidence>
<reference evidence="3 4" key="1">
    <citation type="submission" date="2016-10" db="EMBL/GenBank/DDBJ databases">
        <title>Draft genome sequence of Coniochaeta ligniaria NRRL30616, a lignocellulolytic fungus for bioabatement of inhibitors in plant biomass hydrolysates.</title>
        <authorList>
            <consortium name="DOE Joint Genome Institute"/>
            <person name="Jimenez D.J."/>
            <person name="Hector R.E."/>
            <person name="Riley R."/>
            <person name="Sun H."/>
            <person name="Grigoriev I.V."/>
            <person name="Van Elsas J.D."/>
            <person name="Nichols N.N."/>
        </authorList>
    </citation>
    <scope>NUCLEOTIDE SEQUENCE [LARGE SCALE GENOMIC DNA]</scope>
    <source>
        <strain evidence="3 4">NRRL 30616</strain>
    </source>
</reference>
<evidence type="ECO:0000313" key="4">
    <source>
        <dbReference type="Proteomes" id="UP000182658"/>
    </source>
</evidence>
<dbReference type="InterPro" id="IPR009571">
    <property type="entry name" value="SUR7/Rim9-like_fungi"/>
</dbReference>
<evidence type="ECO:0000256" key="1">
    <source>
        <dbReference type="SAM" id="MobiDB-lite"/>
    </source>
</evidence>
<evidence type="ECO:0000256" key="2">
    <source>
        <dbReference type="SAM" id="Phobius"/>
    </source>
</evidence>
<keyword evidence="4" id="KW-1185">Reference proteome</keyword>
<dbReference type="GO" id="GO:0005886">
    <property type="term" value="C:plasma membrane"/>
    <property type="evidence" value="ECO:0007669"/>
    <property type="project" value="InterPro"/>
</dbReference>
<feature type="transmembrane region" description="Helical" evidence="2">
    <location>
        <begin position="7"/>
        <end position="29"/>
    </location>
</feature>
<evidence type="ECO:0000313" key="3">
    <source>
        <dbReference type="EMBL" id="OIW28743.1"/>
    </source>
</evidence>
<feature type="transmembrane region" description="Helical" evidence="2">
    <location>
        <begin position="147"/>
        <end position="168"/>
    </location>
</feature>
<dbReference type="PANTHER" id="PTHR28019:SF2">
    <property type="entry name" value="CELL MEMBRANE PROTEIN YLR413W-RELATED"/>
    <property type="match status" value="1"/>
</dbReference>
<name>A0A1J7IMD4_9PEZI</name>
<dbReference type="EMBL" id="KV875098">
    <property type="protein sequence ID" value="OIW28743.1"/>
    <property type="molecule type" value="Genomic_DNA"/>
</dbReference>
<organism evidence="3 4">
    <name type="scientific">Coniochaeta ligniaria NRRL 30616</name>
    <dbReference type="NCBI Taxonomy" id="1408157"/>
    <lineage>
        <taxon>Eukaryota</taxon>
        <taxon>Fungi</taxon>
        <taxon>Dikarya</taxon>
        <taxon>Ascomycota</taxon>
        <taxon>Pezizomycotina</taxon>
        <taxon>Sordariomycetes</taxon>
        <taxon>Sordariomycetidae</taxon>
        <taxon>Coniochaetales</taxon>
        <taxon>Coniochaetaceae</taxon>
        <taxon>Coniochaeta</taxon>
    </lineage>
</organism>
<dbReference type="GO" id="GO:0051285">
    <property type="term" value="C:cell cortex of cell tip"/>
    <property type="evidence" value="ECO:0007669"/>
    <property type="project" value="TreeGrafter"/>
</dbReference>
<keyword evidence="2" id="KW-0472">Membrane</keyword>
<feature type="region of interest" description="Disordered" evidence="1">
    <location>
        <begin position="337"/>
        <end position="381"/>
    </location>
</feature>
<dbReference type="PANTHER" id="PTHR28019">
    <property type="entry name" value="CELL MEMBRANE PROTEIN YLR413W-RELATED"/>
    <property type="match status" value="1"/>
</dbReference>
<dbReference type="OrthoDB" id="4480814at2759"/>
<proteinExistence type="predicted"/>
<dbReference type="InterPro" id="IPR052413">
    <property type="entry name" value="SUR7_domain"/>
</dbReference>
<protein>
    <recommendedName>
        <fullName evidence="5">SUR7-domain-containing protein</fullName>
    </recommendedName>
</protein>
<feature type="compositionally biased region" description="Gly residues" evidence="1">
    <location>
        <begin position="339"/>
        <end position="350"/>
    </location>
</feature>